<feature type="domain" description="BRCT" evidence="3">
    <location>
        <begin position="148"/>
        <end position="248"/>
    </location>
</feature>
<feature type="region of interest" description="Disordered" evidence="2">
    <location>
        <begin position="370"/>
        <end position="395"/>
    </location>
</feature>
<feature type="domain" description="BRCT" evidence="3">
    <location>
        <begin position="520"/>
        <end position="568"/>
    </location>
</feature>
<dbReference type="SMART" id="SM00292">
    <property type="entry name" value="BRCT"/>
    <property type="match status" value="3"/>
</dbReference>
<dbReference type="InterPro" id="IPR001357">
    <property type="entry name" value="BRCT_dom"/>
</dbReference>
<feature type="region of interest" description="Disordered" evidence="2">
    <location>
        <begin position="580"/>
        <end position="630"/>
    </location>
</feature>
<comment type="caution">
    <text evidence="4">The sequence shown here is derived from an EMBL/GenBank/DDBJ whole genome shotgun (WGS) entry which is preliminary data.</text>
</comment>
<keyword evidence="4" id="KW-0808">Transferase</keyword>
<accession>A0ABR3QA15</accession>
<dbReference type="EMBL" id="JBBXJM010000002">
    <property type="protein sequence ID" value="KAL1411271.1"/>
    <property type="molecule type" value="Genomic_DNA"/>
</dbReference>
<evidence type="ECO:0000313" key="5">
    <source>
        <dbReference type="Proteomes" id="UP001565368"/>
    </source>
</evidence>
<keyword evidence="4" id="KW-0418">Kinase</keyword>
<evidence type="ECO:0000256" key="2">
    <source>
        <dbReference type="SAM" id="MobiDB-lite"/>
    </source>
</evidence>
<proteinExistence type="predicted"/>
<dbReference type="RefSeq" id="XP_069211215.1">
    <property type="nucleotide sequence ID" value="XM_069350829.1"/>
</dbReference>
<evidence type="ECO:0000259" key="3">
    <source>
        <dbReference type="PROSITE" id="PS50172"/>
    </source>
</evidence>
<organism evidence="4 5">
    <name type="scientific">Vanrija albida</name>
    <dbReference type="NCBI Taxonomy" id="181172"/>
    <lineage>
        <taxon>Eukaryota</taxon>
        <taxon>Fungi</taxon>
        <taxon>Dikarya</taxon>
        <taxon>Basidiomycota</taxon>
        <taxon>Agaricomycotina</taxon>
        <taxon>Tremellomycetes</taxon>
        <taxon>Trichosporonales</taxon>
        <taxon>Trichosporonaceae</taxon>
        <taxon>Vanrija</taxon>
    </lineage>
</organism>
<feature type="region of interest" description="Disordered" evidence="2">
    <location>
        <begin position="667"/>
        <end position="809"/>
    </location>
</feature>
<dbReference type="InterPro" id="IPR036420">
    <property type="entry name" value="BRCT_dom_sf"/>
</dbReference>
<feature type="compositionally biased region" description="Polar residues" evidence="2">
    <location>
        <begin position="741"/>
        <end position="750"/>
    </location>
</feature>
<feature type="domain" description="BRCT" evidence="3">
    <location>
        <begin position="416"/>
        <end position="489"/>
    </location>
</feature>
<sequence length="809" mass="88069">MNRRGHLSHKVPNVKLRPAPERRSNRGRQTIPDSEILARALEEDDSDEDAAGPSIDNANKPWKHVTLTFTGVEDKPELVKLVRELGGNIESALTQTVNHVVAVGYTSQKYNYAVEHRIPVMAPSWIRDAHAKWIAGGELDFASSVESHRLQPFLGLKISITGIDQLDRRKQVIKLINEAGGVYSRDLDRSCTHLVSAYPTTDPKSKQSEKIKWAVKELGERAMLRRRGRRIDDADMCIVYESWIWDCVGFHGRWSEDAYDARKPRRDGRVRPEDVLDGSVFRPPEKEVLVEEEELQPAVARKRKRGGIDDLVGELLSTADPIVPTSTTPLTAPPSEQKPEVMEIDELPRRQTGAYDPQASVLHVTKSGAFDNPAAAGPSKLPKAEAPADDASRTSPVPLFHGLRFSHAIPDGYQGLENALRQHGGVTISEADRLAGAPVDYVIVRLSARFRPPIPEPPAGQKPPQVVTECWVEGCCFSQRLLSPDDNLVFQPLSFTAAIPEAAPLLVHISGFSTETNVYLRRLLRTIGGTLSERLNKQTTHLVCAAPAGLKYDKAREWGLTVVRDSWLWTMGRTGVMEPASAHAHDVHDPSATASARQTTNTTSSSGLDPSVTTPEGGVLRGTPGARPLKLTPTHIDVAMTDAEHANPLSPPKHATERILNRAILSPGRRTASAPESSPLGSPARGSSLKASATVGAAPGNRDDFTAALRKLAEDPAPQRSKVVRRARVSSTKSKAVATPTAGSPSTSPIKSPAKEPMLGVPPVPAEDESMRVTYADPVSEKERRRLVDAVMRSGPSPSKGSPSKRQKL</sequence>
<dbReference type="Gene3D" id="3.40.50.10190">
    <property type="entry name" value="BRCT domain"/>
    <property type="match status" value="4"/>
</dbReference>
<feature type="compositionally biased region" description="Basic and acidic residues" evidence="2">
    <location>
        <begin position="779"/>
        <end position="788"/>
    </location>
</feature>
<dbReference type="InterPro" id="IPR059215">
    <property type="entry name" value="BRCT2_TopBP1-like"/>
</dbReference>
<keyword evidence="1" id="KW-0677">Repeat</keyword>
<feature type="region of interest" description="Disordered" evidence="2">
    <location>
        <begin position="1"/>
        <end position="35"/>
    </location>
</feature>
<dbReference type="PROSITE" id="PS50172">
    <property type="entry name" value="BRCT"/>
    <property type="match status" value="4"/>
</dbReference>
<dbReference type="PANTHER" id="PTHR13561">
    <property type="entry name" value="DNA REPLICATION REGULATOR DPB11-RELATED"/>
    <property type="match status" value="1"/>
</dbReference>
<dbReference type="SUPFAM" id="SSF52113">
    <property type="entry name" value="BRCT domain"/>
    <property type="match status" value="3"/>
</dbReference>
<name>A0ABR3QA15_9TREE</name>
<keyword evidence="5" id="KW-1185">Reference proteome</keyword>
<dbReference type="CDD" id="cd17731">
    <property type="entry name" value="BRCT_TopBP1_rpt2_like"/>
    <property type="match status" value="1"/>
</dbReference>
<dbReference type="Pfam" id="PF12738">
    <property type="entry name" value="PTCB-BRCT"/>
    <property type="match status" value="3"/>
</dbReference>
<evidence type="ECO:0000256" key="1">
    <source>
        <dbReference type="ARBA" id="ARBA00022737"/>
    </source>
</evidence>
<gene>
    <name evidence="4" type="primary">DPB11</name>
    <name evidence="4" type="ORF">Q8F55_002222</name>
</gene>
<protein>
    <submittedName>
        <fullName evidence="4">Protein kinase activating protein dpb11</fullName>
    </submittedName>
</protein>
<feature type="domain" description="BRCT" evidence="3">
    <location>
        <begin position="57"/>
        <end position="128"/>
    </location>
</feature>
<feature type="compositionally biased region" description="Polar residues" evidence="2">
    <location>
        <begin position="592"/>
        <end position="614"/>
    </location>
</feature>
<reference evidence="4 5" key="1">
    <citation type="submission" date="2023-08" db="EMBL/GenBank/DDBJ databases">
        <title>Annotated Genome Sequence of Vanrija albida AlHP1.</title>
        <authorList>
            <person name="Herzog R."/>
        </authorList>
    </citation>
    <scope>NUCLEOTIDE SEQUENCE [LARGE SCALE GENOMIC DNA]</scope>
    <source>
        <strain evidence="4 5">AlHP1</strain>
    </source>
</reference>
<dbReference type="GO" id="GO:0016301">
    <property type="term" value="F:kinase activity"/>
    <property type="evidence" value="ECO:0007669"/>
    <property type="project" value="UniProtKB-KW"/>
</dbReference>
<evidence type="ECO:0000313" key="4">
    <source>
        <dbReference type="EMBL" id="KAL1411271.1"/>
    </source>
</evidence>
<dbReference type="GeneID" id="95983265"/>
<dbReference type="PANTHER" id="PTHR13561:SF20">
    <property type="entry name" value="DNA TOPOISOMERASE 2-BINDING PROTEIN 1"/>
    <property type="match status" value="1"/>
</dbReference>
<dbReference type="Proteomes" id="UP001565368">
    <property type="component" value="Unassembled WGS sequence"/>
</dbReference>